<evidence type="ECO:0000313" key="6">
    <source>
        <dbReference type="Proteomes" id="UP001519460"/>
    </source>
</evidence>
<dbReference type="InterPro" id="IPR041588">
    <property type="entry name" value="Integrase_H2C2"/>
</dbReference>
<dbReference type="InterPro" id="IPR027417">
    <property type="entry name" value="P-loop_NTPase"/>
</dbReference>
<dbReference type="AlphaFoldDB" id="A0ABD0JYF3"/>
<dbReference type="PRINTS" id="PR00449">
    <property type="entry name" value="RASTRNSFRMNG"/>
</dbReference>
<proteinExistence type="predicted"/>
<dbReference type="Gene3D" id="3.40.50.300">
    <property type="entry name" value="P-loop containing nucleotide triphosphate hydrolases"/>
    <property type="match status" value="2"/>
</dbReference>
<evidence type="ECO:0000259" key="3">
    <source>
        <dbReference type="PROSITE" id="PS50158"/>
    </source>
</evidence>
<gene>
    <name evidence="5" type="ORF">BaRGS_00028679</name>
</gene>
<dbReference type="InterPro" id="IPR003309">
    <property type="entry name" value="SCAN_dom"/>
</dbReference>
<comment type="caution">
    <text evidence="5">The sequence shown here is derived from an EMBL/GenBank/DDBJ whole genome shotgun (WGS) entry which is preliminary data.</text>
</comment>
<dbReference type="Pfam" id="PF08477">
    <property type="entry name" value="Roc"/>
    <property type="match status" value="1"/>
</dbReference>
<evidence type="ECO:0000259" key="4">
    <source>
        <dbReference type="PROSITE" id="PS50804"/>
    </source>
</evidence>
<dbReference type="PANTHER" id="PTHR46888:SF1">
    <property type="entry name" value="RIBONUCLEASE H"/>
    <property type="match status" value="1"/>
</dbReference>
<dbReference type="SMART" id="SM00431">
    <property type="entry name" value="SCAN"/>
    <property type="match status" value="1"/>
</dbReference>
<dbReference type="Gene3D" id="1.10.340.70">
    <property type="match status" value="1"/>
</dbReference>
<dbReference type="InterPro" id="IPR001878">
    <property type="entry name" value="Znf_CCHC"/>
</dbReference>
<dbReference type="Pfam" id="PF00071">
    <property type="entry name" value="Ras"/>
    <property type="match status" value="1"/>
</dbReference>
<dbReference type="SUPFAM" id="SSF50630">
    <property type="entry name" value="Acid proteases"/>
    <property type="match status" value="1"/>
</dbReference>
<keyword evidence="1" id="KW-0863">Zinc-finger</keyword>
<feature type="region of interest" description="Disordered" evidence="2">
    <location>
        <begin position="147"/>
        <end position="225"/>
    </location>
</feature>
<keyword evidence="6" id="KW-1185">Reference proteome</keyword>
<dbReference type="PROSITE" id="PS50804">
    <property type="entry name" value="SCAN_BOX"/>
    <property type="match status" value="1"/>
</dbReference>
<feature type="domain" description="SCAN box" evidence="4">
    <location>
        <begin position="341"/>
        <end position="418"/>
    </location>
</feature>
<dbReference type="PROSITE" id="PS50158">
    <property type="entry name" value="ZF_CCHC"/>
    <property type="match status" value="1"/>
</dbReference>
<dbReference type="InterPro" id="IPR038269">
    <property type="entry name" value="SCAN_sf"/>
</dbReference>
<dbReference type="CDD" id="cd00154">
    <property type="entry name" value="Rab"/>
    <property type="match status" value="1"/>
</dbReference>
<dbReference type="FunFam" id="1.10.340.70:FF:000001">
    <property type="entry name" value="Retrovirus-related Pol polyprotein from transposon gypsy-like Protein"/>
    <property type="match status" value="1"/>
</dbReference>
<dbReference type="InterPro" id="IPR036875">
    <property type="entry name" value="Znf_CCHC_sf"/>
</dbReference>
<dbReference type="EMBL" id="JACVVK020000289">
    <property type="protein sequence ID" value="KAK7480042.1"/>
    <property type="molecule type" value="Genomic_DNA"/>
</dbReference>
<protein>
    <submittedName>
        <fullName evidence="5">Uncharacterized protein</fullName>
    </submittedName>
</protein>
<keyword evidence="1" id="KW-0862">Zinc</keyword>
<name>A0ABD0JYF3_9CAEN</name>
<dbReference type="SMART" id="SM00175">
    <property type="entry name" value="RAB"/>
    <property type="match status" value="1"/>
</dbReference>
<dbReference type="PANTHER" id="PTHR46888">
    <property type="entry name" value="ZINC KNUCKLE DOMAINCONTAINING PROTEIN-RELATED"/>
    <property type="match status" value="1"/>
</dbReference>
<dbReference type="SUPFAM" id="SSF47353">
    <property type="entry name" value="Retrovirus capsid dimerization domain-like"/>
    <property type="match status" value="1"/>
</dbReference>
<dbReference type="SUPFAM" id="SSF52540">
    <property type="entry name" value="P-loop containing nucleoside triphosphate hydrolases"/>
    <property type="match status" value="2"/>
</dbReference>
<dbReference type="Pfam" id="PF02023">
    <property type="entry name" value="SCAN"/>
    <property type="match status" value="1"/>
</dbReference>
<dbReference type="PROSITE" id="PS51421">
    <property type="entry name" value="RAS"/>
    <property type="match status" value="1"/>
</dbReference>
<dbReference type="Pfam" id="PF17921">
    <property type="entry name" value="Integrase_H2C2"/>
    <property type="match status" value="1"/>
</dbReference>
<dbReference type="SUPFAM" id="SSF57756">
    <property type="entry name" value="Retrovirus zinc finger-like domains"/>
    <property type="match status" value="1"/>
</dbReference>
<dbReference type="InterPro" id="IPR001806">
    <property type="entry name" value="Small_GTPase"/>
</dbReference>
<dbReference type="PROSITE" id="PS51419">
    <property type="entry name" value="RAB"/>
    <property type="match status" value="1"/>
</dbReference>
<keyword evidence="1" id="KW-0479">Metal-binding</keyword>
<feature type="region of interest" description="Disordered" evidence="2">
    <location>
        <begin position="431"/>
        <end position="458"/>
    </location>
</feature>
<organism evidence="5 6">
    <name type="scientific">Batillaria attramentaria</name>
    <dbReference type="NCBI Taxonomy" id="370345"/>
    <lineage>
        <taxon>Eukaryota</taxon>
        <taxon>Metazoa</taxon>
        <taxon>Spiralia</taxon>
        <taxon>Lophotrochozoa</taxon>
        <taxon>Mollusca</taxon>
        <taxon>Gastropoda</taxon>
        <taxon>Caenogastropoda</taxon>
        <taxon>Sorbeoconcha</taxon>
        <taxon>Cerithioidea</taxon>
        <taxon>Batillariidae</taxon>
        <taxon>Batillaria</taxon>
    </lineage>
</organism>
<dbReference type="Proteomes" id="UP001519460">
    <property type="component" value="Unassembled WGS sequence"/>
</dbReference>
<accession>A0ABD0JYF3</accession>
<sequence length="1063" mass="121847">MAAAARQPRSLYLASPGSDYCVKVILLGDVGVGKTTILNTYTQGRPRVAHRASVSLSPSSRDRIVLYHDKKVKVSLWDTAAGAAGVKTSTPLLHQSTPRRHTETSSPVTTKTAEWCVQFRAVGESLGLAGAALAQFVLDSVRIEEGREVSRQEREAEREERRRKEERERQEREREREERRQKEEAERREREAERQQREAEREERRQKEEAERREREAEREERRQREEAERRERERLWEAWQVSANTSAANLSASAGSSDSYRVKLQPFTENDDIDAYLQHFERVATTHKWNRDVWAARLVPLLDGAARDTYLRLSPTDAGDYEKLKKALLGRFHRTAEYYRRQFREVRKESMETFEQFLDRLRTLLERWFQLTERDMTDVEEVLDVFLLEQLMATFTPELQQYVRDRWPKSAREAATIAHRHLEAKWASMPAKTKKSVLQNQSSVGEKGKENGKSKAPNGSKDIVCYKCHKKGHVRKDCKNNNVLQQVKSPPYPSSPPVLCSDCEKQTFQPVVPAKVNGFSVQALRDTGADVIAVSASRVKDSDRTGRFINMVLANTRHTDLYPTAFVDLESPFVQGRVEAVVIDDACHDVIIGNTATFVDGETAPVPVYARREFVSAVQTRAQARKEQEIEKPVPVVQTCGLDITPSELKELQAGDSTLAKARVAADRQLRISSGKNTITFQRSKGILKRVFVDQKGEHRQVCVPAALRKEVMRLAHDTPMGGHLGGKKTRERIWSEFYWPGMCADIRRYCQSCDRCQRITPRGRTPKVPSGQMPLVDQPFDRVAVDLVGPVSPSSERGNRFILTGQEETKTSSEYVLDLRNRIEETCAIARKSLEAEGVRQKKHFDKKAKFRTFQKGDRVLLLLPCKTNKLELAWRNVEERVGEADYKIKGIKNSNGRLMRWALQLQPYVYTVQAIPGQERYRSLTASYYRGAQACIIVFDVHNQASFDNARKLWLESIREYSDPDSLVPVLVGTYRNGDRALRQVTKQRAQKMASEYQLPYFEVDCHQDPKELEFVMDNLVTLVMSKASQNEDFSRSIKPQRSRLAPQKKEYKCRGCCPF</sequence>
<feature type="domain" description="CCHC-type" evidence="3">
    <location>
        <begin position="466"/>
        <end position="481"/>
    </location>
</feature>
<dbReference type="Gene3D" id="1.10.4020.10">
    <property type="entry name" value="DNA breaking-rejoining enzymes"/>
    <property type="match status" value="1"/>
</dbReference>
<dbReference type="Gene3D" id="4.10.60.10">
    <property type="entry name" value="Zinc finger, CCHC-type"/>
    <property type="match status" value="1"/>
</dbReference>
<dbReference type="GO" id="GO:0008270">
    <property type="term" value="F:zinc ion binding"/>
    <property type="evidence" value="ECO:0007669"/>
    <property type="project" value="UniProtKB-KW"/>
</dbReference>
<evidence type="ECO:0000256" key="1">
    <source>
        <dbReference type="PROSITE-ProRule" id="PRU00047"/>
    </source>
</evidence>
<reference evidence="5 6" key="1">
    <citation type="journal article" date="2023" name="Sci. Data">
        <title>Genome assembly of the Korean intertidal mud-creeper Batillaria attramentaria.</title>
        <authorList>
            <person name="Patra A.K."/>
            <person name="Ho P.T."/>
            <person name="Jun S."/>
            <person name="Lee S.J."/>
            <person name="Kim Y."/>
            <person name="Won Y.J."/>
        </authorList>
    </citation>
    <scope>NUCLEOTIDE SEQUENCE [LARGE SCALE GENOMIC DNA]</scope>
    <source>
        <strain evidence="5">Wonlab-2016</strain>
    </source>
</reference>
<evidence type="ECO:0000256" key="2">
    <source>
        <dbReference type="SAM" id="MobiDB-lite"/>
    </source>
</evidence>
<dbReference type="SMART" id="SM00343">
    <property type="entry name" value="ZnF_C2HC"/>
    <property type="match status" value="1"/>
</dbReference>
<evidence type="ECO:0000313" key="5">
    <source>
        <dbReference type="EMBL" id="KAK7480042.1"/>
    </source>
</evidence>
<dbReference type="InterPro" id="IPR021109">
    <property type="entry name" value="Peptidase_aspartic_dom_sf"/>
</dbReference>